<dbReference type="InterPro" id="IPR013529">
    <property type="entry name" value="Glyco_hydro_42_N"/>
</dbReference>
<dbReference type="Pfam" id="PF08532">
    <property type="entry name" value="Glyco_hydro_42M"/>
    <property type="match status" value="2"/>
</dbReference>
<feature type="binding site" evidence="9">
    <location>
        <position position="117"/>
    </location>
    <ligand>
        <name>Zn(2+)</name>
        <dbReference type="ChEBI" id="CHEBI:29105"/>
    </ligand>
</feature>
<feature type="domain" description="Glycoside hydrolase family 42 N-terminal" evidence="11">
    <location>
        <begin position="13"/>
        <end position="384"/>
    </location>
</feature>
<evidence type="ECO:0000256" key="4">
    <source>
        <dbReference type="ARBA" id="ARBA00022801"/>
    </source>
</evidence>
<evidence type="ECO:0000313" key="13">
    <source>
        <dbReference type="EMBL" id="PKY72739.1"/>
    </source>
</evidence>
<dbReference type="InterPro" id="IPR029062">
    <property type="entry name" value="Class_I_gatase-like"/>
</dbReference>
<feature type="binding site" evidence="9">
    <location>
        <position position="160"/>
    </location>
    <ligand>
        <name>Zn(2+)</name>
        <dbReference type="ChEBI" id="CHEBI:29105"/>
    </ligand>
</feature>
<sequence length="721" mass="78053">MPWKTSAIYYGGDYNPEQWDRETLAQDIPLMKQAGVNMVTLNVFAWGELEADEGVWDEDGFSRLGERIDSLVDAGIAVDLATGTASPPAWMAKKYPDSLPVTKAGVRLGFGSRQGYCLSSPAYREGVVRLSREVGRRFGHHEGVALFHINNEYGCHINECFCDRCGQEFRSWLQRKYGSLQALNDAWGTAFWSQRRRSWEQIDPPAQMPTFPNPAQLADWRRFNNDQLLGLYRLEKAQLNEIAPQVPVTTNFMGYFPPLDYRQWAREVDVVSNDEYPDPADPAAAAELAWSADMQRGYKGKSWLTMEQAPGAVQWRAANATKRPGQWALWSLAQIARGADGALCFQWRQSVAGAETWHGAMVPHVGTENPHWKEMVALGKQLANLSPVAGTPVKADVAILVDWQSEIIRSTAIGPVPHSWLGQARAWHRSLFEAGITADVVGSDADLSGYRMTIVADMAAPDKELAKKLEKFVAGGGQLIATTGTGRFTPAGKATQGGYLGELTSLFGVNVEGTLYGSNAAEADVVTEGEDEHLGGSTPPGSPAGGPDPRVCRITAAIGAPASKRYVGLETVDPALERALDSLCEVRPALRGRTRADAIRVDDAEAIAFFTDGIASDLNGQAAICKRKVGKGQAWYVGTDLDFAGRAAVLALVGAHARIRPTLPDAPAGVEAVKRGKVLFVLNHADKAAELAGIVGTDLLSATQLSGHVLLPPRSAIAVWQ</sequence>
<proteinExistence type="inferred from homology"/>
<evidence type="ECO:0000259" key="11">
    <source>
        <dbReference type="Pfam" id="PF02449"/>
    </source>
</evidence>
<dbReference type="EC" id="3.2.1.23" evidence="3 6"/>
<feature type="binding site" evidence="8">
    <location>
        <position position="151"/>
    </location>
    <ligand>
        <name>substrate</name>
    </ligand>
</feature>
<dbReference type="GO" id="GO:0046872">
    <property type="term" value="F:metal ion binding"/>
    <property type="evidence" value="ECO:0007669"/>
    <property type="project" value="UniProtKB-KW"/>
</dbReference>
<evidence type="ECO:0000256" key="5">
    <source>
        <dbReference type="ARBA" id="ARBA00023295"/>
    </source>
</evidence>
<comment type="similarity">
    <text evidence="2 6">Belongs to the glycosyl hydrolase 42 family.</text>
</comment>
<protein>
    <recommendedName>
        <fullName evidence="3 6">Beta-galactosidase</fullName>
        <shortName evidence="6">Beta-gal</shortName>
        <ecNumber evidence="3 6">3.2.1.23</ecNumber>
    </recommendedName>
</protein>
<comment type="caution">
    <text evidence="13">The sequence shown here is derived from an EMBL/GenBank/DDBJ whole genome shotgun (WGS) entry which is preliminary data.</text>
</comment>
<dbReference type="EMBL" id="PKKO01000002">
    <property type="protein sequence ID" value="PKY72739.1"/>
    <property type="molecule type" value="Genomic_DNA"/>
</dbReference>
<feature type="binding site" evidence="8">
    <location>
        <position position="315"/>
    </location>
    <ligand>
        <name>substrate</name>
    </ligand>
</feature>
<feature type="active site" description="Proton donor" evidence="7">
    <location>
        <position position="152"/>
    </location>
</feature>
<dbReference type="GO" id="GO:0005975">
    <property type="term" value="P:carbohydrate metabolic process"/>
    <property type="evidence" value="ECO:0007669"/>
    <property type="project" value="InterPro"/>
</dbReference>
<evidence type="ECO:0000313" key="14">
    <source>
        <dbReference type="Proteomes" id="UP000235122"/>
    </source>
</evidence>
<evidence type="ECO:0000256" key="10">
    <source>
        <dbReference type="SAM" id="MobiDB-lite"/>
    </source>
</evidence>
<feature type="region of interest" description="Disordered" evidence="10">
    <location>
        <begin position="528"/>
        <end position="547"/>
    </location>
</feature>
<feature type="domain" description="Beta-galactosidase trimerisation" evidence="12">
    <location>
        <begin position="395"/>
        <end position="514"/>
    </location>
</feature>
<dbReference type="PANTHER" id="PTHR36447">
    <property type="entry name" value="BETA-GALACTOSIDASE GANA"/>
    <property type="match status" value="1"/>
</dbReference>
<dbReference type="STRING" id="33007.HMPREF3198_01505"/>
<dbReference type="SUPFAM" id="SSF51445">
    <property type="entry name" value="(Trans)glycosidases"/>
    <property type="match status" value="1"/>
</dbReference>
<dbReference type="GO" id="GO:0009341">
    <property type="term" value="C:beta-galactosidase complex"/>
    <property type="evidence" value="ECO:0007669"/>
    <property type="project" value="InterPro"/>
</dbReference>
<dbReference type="InterPro" id="IPR013780">
    <property type="entry name" value="Glyco_hydro_b"/>
</dbReference>
<dbReference type="Proteomes" id="UP000235122">
    <property type="component" value="Unassembled WGS sequence"/>
</dbReference>
<evidence type="ECO:0000256" key="1">
    <source>
        <dbReference type="ARBA" id="ARBA00001412"/>
    </source>
</evidence>
<dbReference type="PIRSF" id="PIRSF001084">
    <property type="entry name" value="B-galactosidase"/>
    <property type="match status" value="1"/>
</dbReference>
<dbReference type="GeneID" id="35867682"/>
<organism evidence="13 14">
    <name type="scientific">Winkia neuii</name>
    <dbReference type="NCBI Taxonomy" id="33007"/>
    <lineage>
        <taxon>Bacteria</taxon>
        <taxon>Bacillati</taxon>
        <taxon>Actinomycetota</taxon>
        <taxon>Actinomycetes</taxon>
        <taxon>Actinomycetales</taxon>
        <taxon>Actinomycetaceae</taxon>
        <taxon>Winkia</taxon>
    </lineage>
</organism>
<feature type="binding site" evidence="9">
    <location>
        <position position="165"/>
    </location>
    <ligand>
        <name>Zn(2+)</name>
        <dbReference type="ChEBI" id="CHEBI:29105"/>
    </ligand>
</feature>
<keyword evidence="14" id="KW-1185">Reference proteome</keyword>
<gene>
    <name evidence="13" type="ORF">CYJ19_03600</name>
</gene>
<keyword evidence="5 6" id="KW-0326">Glycosidase</keyword>
<evidence type="ECO:0000259" key="12">
    <source>
        <dbReference type="Pfam" id="PF08532"/>
    </source>
</evidence>
<feature type="binding site" evidence="8">
    <location>
        <position position="113"/>
    </location>
    <ligand>
        <name>substrate</name>
    </ligand>
</feature>
<dbReference type="SUPFAM" id="SSF52317">
    <property type="entry name" value="Class I glutamine amidotransferase-like"/>
    <property type="match status" value="1"/>
</dbReference>
<accession>A0A2I1INP3</accession>
<name>A0A2I1INP3_9ACTO</name>
<dbReference type="CDD" id="cd03143">
    <property type="entry name" value="A4_beta-galactosidase_middle_domain"/>
    <property type="match status" value="1"/>
</dbReference>
<feature type="binding site" evidence="9">
    <location>
        <position position="162"/>
    </location>
    <ligand>
        <name>Zn(2+)</name>
        <dbReference type="ChEBI" id="CHEBI:29105"/>
    </ligand>
</feature>
<feature type="active site" description="Nucleophile" evidence="7">
    <location>
        <position position="307"/>
    </location>
</feature>
<dbReference type="InterPro" id="IPR013738">
    <property type="entry name" value="Beta_galactosidase_Trimer"/>
</dbReference>
<dbReference type="Gene3D" id="3.40.50.880">
    <property type="match status" value="1"/>
</dbReference>
<dbReference type="AlphaFoldDB" id="A0A2I1INP3"/>
<evidence type="ECO:0000256" key="2">
    <source>
        <dbReference type="ARBA" id="ARBA00005940"/>
    </source>
</evidence>
<evidence type="ECO:0000256" key="7">
    <source>
        <dbReference type="PIRSR" id="PIRSR001084-1"/>
    </source>
</evidence>
<keyword evidence="4 6" id="KW-0378">Hydrolase</keyword>
<dbReference type="Gene3D" id="3.20.20.80">
    <property type="entry name" value="Glycosidases"/>
    <property type="match status" value="1"/>
</dbReference>
<evidence type="ECO:0000256" key="9">
    <source>
        <dbReference type="PIRSR" id="PIRSR001084-3"/>
    </source>
</evidence>
<reference evidence="13 14" key="1">
    <citation type="submission" date="2017-12" db="EMBL/GenBank/DDBJ databases">
        <title>Phylogenetic diversity of female urinary microbiome.</title>
        <authorList>
            <person name="Thomas-White K."/>
            <person name="Wolfe A.J."/>
        </authorList>
    </citation>
    <scope>NUCLEOTIDE SEQUENCE [LARGE SCALE GENOMIC DNA]</scope>
    <source>
        <strain evidence="13 14">UMB0402</strain>
    </source>
</reference>
<dbReference type="InterPro" id="IPR003476">
    <property type="entry name" value="Glyco_hydro_42"/>
</dbReference>
<feature type="compositionally biased region" description="Low complexity" evidence="10">
    <location>
        <begin position="535"/>
        <end position="547"/>
    </location>
</feature>
<dbReference type="GO" id="GO:0004565">
    <property type="term" value="F:beta-galactosidase activity"/>
    <property type="evidence" value="ECO:0007669"/>
    <property type="project" value="UniProtKB-EC"/>
</dbReference>
<dbReference type="PANTHER" id="PTHR36447:SF1">
    <property type="entry name" value="BETA-GALACTOSIDASE GANA"/>
    <property type="match status" value="1"/>
</dbReference>
<evidence type="ECO:0000256" key="6">
    <source>
        <dbReference type="PIRNR" id="PIRNR001084"/>
    </source>
</evidence>
<dbReference type="Pfam" id="PF02449">
    <property type="entry name" value="Glyco_hydro_42"/>
    <property type="match status" value="1"/>
</dbReference>
<keyword evidence="9" id="KW-0479">Metal-binding</keyword>
<comment type="catalytic activity">
    <reaction evidence="1 6">
        <text>Hydrolysis of terminal non-reducing beta-D-galactose residues in beta-D-galactosides.</text>
        <dbReference type="EC" id="3.2.1.23"/>
    </reaction>
</comment>
<keyword evidence="9" id="KW-0862">Zinc</keyword>
<feature type="domain" description="Beta-galactosidase trimerisation" evidence="12">
    <location>
        <begin position="590"/>
        <end position="659"/>
    </location>
</feature>
<evidence type="ECO:0000256" key="3">
    <source>
        <dbReference type="ARBA" id="ARBA00012756"/>
    </source>
</evidence>
<dbReference type="Gene3D" id="2.60.40.1180">
    <property type="entry name" value="Golgi alpha-mannosidase II"/>
    <property type="match status" value="1"/>
</dbReference>
<evidence type="ECO:0000256" key="8">
    <source>
        <dbReference type="PIRSR" id="PIRSR001084-2"/>
    </source>
</evidence>
<dbReference type="RefSeq" id="WP_024331045.1">
    <property type="nucleotide sequence ID" value="NZ_JAWHKF010000003.1"/>
</dbReference>
<dbReference type="InterPro" id="IPR017853">
    <property type="entry name" value="GH"/>
</dbReference>